<comment type="similarity">
    <text evidence="1">Belongs to the ATP-dependent AMP-binding enzyme family.</text>
</comment>
<keyword evidence="6" id="KW-1185">Reference proteome</keyword>
<dbReference type="Pfam" id="PF13193">
    <property type="entry name" value="AMP-binding_C"/>
    <property type="match status" value="1"/>
</dbReference>
<dbReference type="InterPro" id="IPR025110">
    <property type="entry name" value="AMP-bd_C"/>
</dbReference>
<evidence type="ECO:0000256" key="1">
    <source>
        <dbReference type="ARBA" id="ARBA00006432"/>
    </source>
</evidence>
<evidence type="ECO:0000256" key="2">
    <source>
        <dbReference type="ARBA" id="ARBA00022598"/>
    </source>
</evidence>
<proteinExistence type="inferred from homology"/>
<sequence>MTDITRYTEQLQEYTQQLTAPGAPFELTEHLSSGVPIRCYRNAPPTLREAISQGRQYGEKTFVTYEDDRWSFDQFFAQVDAFAHFLHQDLAVERGHRVAIAMRNYPEWMAAFAAIVSIGAVAVPLNSWGSAEELEYALDDAGAKIVCCDEVRAGLLQPRLAAGTIHAVVARATSLPADNCTHWAQAIEGGRELPDVSLSPGDLAMIMYTSGTTGRPKGAASTHFAICQALYNFEFMATVSAMLNPEAIGHMLNAGFDPSTLLAVPLFHVSGCYSVFLLNLRGGRKTSIMYKWDVSDALRIIERERITTFTGVPTMTMAMMSSPEWDQYDHQSLFAIGAGGTASPPHLKDMIYGKLPHAYPGTGYGMTETNATCCSFTGEAYKLCPTSSGNLSPIVEVKTVDTDGRDLAEGATGEIYVRSPTNAQQYWNNAEASASTFIEGWVATGDVGYIDEHGFLFIVDRIKDMVIRGGENIYPIEVEGILLGHAAVAEAAVFGIPHDSWGEELVAVIHSTDPTLSGDNLASWTKEHLAAFKVPSQWRLSREPLPKNATGKVLKAQLRGQWLAEG</sequence>
<dbReference type="Gene3D" id="3.40.50.980">
    <property type="match status" value="2"/>
</dbReference>
<feature type="domain" description="AMP-dependent synthetase/ligase" evidence="3">
    <location>
        <begin position="53"/>
        <end position="427"/>
    </location>
</feature>
<dbReference type="AlphaFoldDB" id="A0A919CJ75"/>
<organism evidence="5 6">
    <name type="scientific">Parahalioglobus pacificus</name>
    <dbReference type="NCBI Taxonomy" id="930806"/>
    <lineage>
        <taxon>Bacteria</taxon>
        <taxon>Pseudomonadati</taxon>
        <taxon>Pseudomonadota</taxon>
        <taxon>Gammaproteobacteria</taxon>
        <taxon>Cellvibrionales</taxon>
        <taxon>Halieaceae</taxon>
        <taxon>Parahalioglobus</taxon>
    </lineage>
</organism>
<dbReference type="InterPro" id="IPR020845">
    <property type="entry name" value="AMP-binding_CS"/>
</dbReference>
<gene>
    <name evidence="5" type="ORF">GCM10007053_09610</name>
</gene>
<dbReference type="EMBL" id="BMYM01000001">
    <property type="protein sequence ID" value="GHD29327.1"/>
    <property type="molecule type" value="Genomic_DNA"/>
</dbReference>
<reference evidence="5" key="2">
    <citation type="submission" date="2020-09" db="EMBL/GenBank/DDBJ databases">
        <authorList>
            <person name="Sun Q."/>
            <person name="Kim S."/>
        </authorList>
    </citation>
    <scope>NUCLEOTIDE SEQUENCE</scope>
    <source>
        <strain evidence="5">KCTC 23430</strain>
    </source>
</reference>
<dbReference type="PROSITE" id="PS00455">
    <property type="entry name" value="AMP_BINDING"/>
    <property type="match status" value="1"/>
</dbReference>
<dbReference type="Gene3D" id="2.30.38.10">
    <property type="entry name" value="Luciferase, Domain 3"/>
    <property type="match status" value="1"/>
</dbReference>
<dbReference type="GO" id="GO:0006631">
    <property type="term" value="P:fatty acid metabolic process"/>
    <property type="evidence" value="ECO:0007669"/>
    <property type="project" value="TreeGrafter"/>
</dbReference>
<evidence type="ECO:0000259" key="3">
    <source>
        <dbReference type="Pfam" id="PF00501"/>
    </source>
</evidence>
<dbReference type="InterPro" id="IPR045851">
    <property type="entry name" value="AMP-bd_C_sf"/>
</dbReference>
<dbReference type="GO" id="GO:0031956">
    <property type="term" value="F:medium-chain fatty acid-CoA ligase activity"/>
    <property type="evidence" value="ECO:0007669"/>
    <property type="project" value="TreeGrafter"/>
</dbReference>
<accession>A0A919CJ75</accession>
<dbReference type="Proteomes" id="UP000644693">
    <property type="component" value="Unassembled WGS sequence"/>
</dbReference>
<evidence type="ECO:0000313" key="6">
    <source>
        <dbReference type="Proteomes" id="UP000644693"/>
    </source>
</evidence>
<dbReference type="Gene3D" id="3.30.300.30">
    <property type="match status" value="1"/>
</dbReference>
<dbReference type="RefSeq" id="WP_189475619.1">
    <property type="nucleotide sequence ID" value="NZ_BMYM01000001.1"/>
</dbReference>
<dbReference type="InterPro" id="IPR000873">
    <property type="entry name" value="AMP-dep_synth/lig_dom"/>
</dbReference>
<dbReference type="PANTHER" id="PTHR43201">
    <property type="entry name" value="ACYL-COA SYNTHETASE"/>
    <property type="match status" value="1"/>
</dbReference>
<keyword evidence="2 5" id="KW-0436">Ligase</keyword>
<dbReference type="Pfam" id="PF00501">
    <property type="entry name" value="AMP-binding"/>
    <property type="match status" value="1"/>
</dbReference>
<feature type="domain" description="AMP-binding enzyme C-terminal" evidence="4">
    <location>
        <begin position="477"/>
        <end position="552"/>
    </location>
</feature>
<evidence type="ECO:0000313" key="5">
    <source>
        <dbReference type="EMBL" id="GHD29327.1"/>
    </source>
</evidence>
<dbReference type="PANTHER" id="PTHR43201:SF5">
    <property type="entry name" value="MEDIUM-CHAIN ACYL-COA LIGASE ACSF2, MITOCHONDRIAL"/>
    <property type="match status" value="1"/>
</dbReference>
<evidence type="ECO:0000259" key="4">
    <source>
        <dbReference type="Pfam" id="PF13193"/>
    </source>
</evidence>
<dbReference type="SUPFAM" id="SSF56801">
    <property type="entry name" value="Acetyl-CoA synthetase-like"/>
    <property type="match status" value="1"/>
</dbReference>
<comment type="caution">
    <text evidence="5">The sequence shown here is derived from an EMBL/GenBank/DDBJ whole genome shotgun (WGS) entry which is preliminary data.</text>
</comment>
<protein>
    <submittedName>
        <fullName evidence="5">Fatty acid--CoA ligase</fullName>
    </submittedName>
</protein>
<reference evidence="5" key="1">
    <citation type="journal article" date="2014" name="Int. J. Syst. Evol. Microbiol.">
        <title>Complete genome sequence of Corynebacterium casei LMG S-19264T (=DSM 44701T), isolated from a smear-ripened cheese.</title>
        <authorList>
            <consortium name="US DOE Joint Genome Institute (JGI-PGF)"/>
            <person name="Walter F."/>
            <person name="Albersmeier A."/>
            <person name="Kalinowski J."/>
            <person name="Ruckert C."/>
        </authorList>
    </citation>
    <scope>NUCLEOTIDE SEQUENCE</scope>
    <source>
        <strain evidence="5">KCTC 23430</strain>
    </source>
</reference>
<name>A0A919CJ75_9GAMM</name>